<feature type="domain" description="Radical SAM core" evidence="5">
    <location>
        <begin position="92"/>
        <end position="316"/>
    </location>
</feature>
<dbReference type="PANTHER" id="PTHR11228:SF34">
    <property type="entry name" value="TUNGSTEN-CONTAINING ALDEHYDE FERREDOXIN OXIDOREDUCTASE COFACTOR MODIFYING PROTEIN"/>
    <property type="match status" value="1"/>
</dbReference>
<evidence type="ECO:0000256" key="4">
    <source>
        <dbReference type="ARBA" id="ARBA00023014"/>
    </source>
</evidence>
<dbReference type="InterPro" id="IPR050377">
    <property type="entry name" value="Radical_SAM_PqqE_MftC-like"/>
</dbReference>
<dbReference type="NCBIfam" id="TIGR04085">
    <property type="entry name" value="rSAM_more_4Fe4S"/>
    <property type="match status" value="1"/>
</dbReference>
<proteinExistence type="predicted"/>
<sequence>MYYRLHPHCYLVRGAKRGAIYNLQTGKVHSINKGAVDFLLACENSALEDLLDLALPENKPQLAFLDKLTAMGLGSFYLSQPAERPAPPQVAPPKLEFLWLELTASCNNRCLHCYATSGPCADYDAVPHDRWLSLITEARQAGATAIQFIGGEPLLYPRWQELAQRARQDGYEIIEIFTNATLIDDDCVKFVKDNQISIATTIYAANAAVHDRVTLNPGSFNQTMAAVRKLLAAGVPLRIASIIMKANEEEAENIMKLCEELGVEVTPPDVVRPTGRGDNSKLLPDKYQKPPVRPPFFTDEESFFRAQCYHSCLAGKIAITAAGDVIPCIFARDQICGNILRQSLATILAGQKLQQCWRTTKDQVEKCQDCEYRYACTDCRPLAQGSDTAKRWLACSNDCDYNPYTGKWKTIKE</sequence>
<dbReference type="Proteomes" id="UP000243333">
    <property type="component" value="Unassembled WGS sequence"/>
</dbReference>
<keyword evidence="4" id="KW-0411">Iron-sulfur</keyword>
<evidence type="ECO:0000256" key="3">
    <source>
        <dbReference type="ARBA" id="ARBA00023004"/>
    </source>
</evidence>
<evidence type="ECO:0000313" key="7">
    <source>
        <dbReference type="Proteomes" id="UP000243333"/>
    </source>
</evidence>
<evidence type="ECO:0000313" key="6">
    <source>
        <dbReference type="EMBL" id="SDF19538.1"/>
    </source>
</evidence>
<dbReference type="AlphaFoldDB" id="A0A1G7J3V6"/>
<evidence type="ECO:0000256" key="1">
    <source>
        <dbReference type="ARBA" id="ARBA00022691"/>
    </source>
</evidence>
<keyword evidence="3" id="KW-0408">Iron</keyword>
<dbReference type="EMBL" id="FNBU01000004">
    <property type="protein sequence ID" value="SDF19538.1"/>
    <property type="molecule type" value="Genomic_DNA"/>
</dbReference>
<dbReference type="GO" id="GO:0003824">
    <property type="term" value="F:catalytic activity"/>
    <property type="evidence" value="ECO:0007669"/>
    <property type="project" value="InterPro"/>
</dbReference>
<dbReference type="Gene3D" id="3.20.20.70">
    <property type="entry name" value="Aldolase class I"/>
    <property type="match status" value="1"/>
</dbReference>
<organism evidence="6 7">
    <name type="scientific">Sporolituus thermophilus DSM 23256</name>
    <dbReference type="NCBI Taxonomy" id="1123285"/>
    <lineage>
        <taxon>Bacteria</taxon>
        <taxon>Bacillati</taxon>
        <taxon>Bacillota</taxon>
        <taxon>Negativicutes</taxon>
        <taxon>Selenomonadales</taxon>
        <taxon>Sporomusaceae</taxon>
        <taxon>Sporolituus</taxon>
    </lineage>
</organism>
<dbReference type="InterPro" id="IPR023885">
    <property type="entry name" value="4Fe4S-binding_SPASM_dom"/>
</dbReference>
<reference evidence="7" key="1">
    <citation type="submission" date="2016-10" db="EMBL/GenBank/DDBJ databases">
        <authorList>
            <person name="Varghese N."/>
            <person name="Submissions S."/>
        </authorList>
    </citation>
    <scope>NUCLEOTIDE SEQUENCE [LARGE SCALE GENOMIC DNA]</scope>
    <source>
        <strain evidence="7">DSM 23256</strain>
    </source>
</reference>
<dbReference type="InterPro" id="IPR007197">
    <property type="entry name" value="rSAM"/>
</dbReference>
<dbReference type="GO" id="GO:0051536">
    <property type="term" value="F:iron-sulfur cluster binding"/>
    <property type="evidence" value="ECO:0007669"/>
    <property type="project" value="UniProtKB-KW"/>
</dbReference>
<keyword evidence="2" id="KW-0479">Metal-binding</keyword>
<dbReference type="InterPro" id="IPR013785">
    <property type="entry name" value="Aldolase_TIM"/>
</dbReference>
<dbReference type="SFLD" id="SFLDF00365">
    <property type="entry name" value="thuricin_CD_(TrnCD-like)"/>
    <property type="match status" value="1"/>
</dbReference>
<dbReference type="GO" id="GO:0046872">
    <property type="term" value="F:metal ion binding"/>
    <property type="evidence" value="ECO:0007669"/>
    <property type="project" value="UniProtKB-KW"/>
</dbReference>
<name>A0A1G7J3V6_9FIRM</name>
<evidence type="ECO:0000256" key="2">
    <source>
        <dbReference type="ARBA" id="ARBA00022723"/>
    </source>
</evidence>
<dbReference type="SFLD" id="SFLDS00029">
    <property type="entry name" value="Radical_SAM"/>
    <property type="match status" value="1"/>
</dbReference>
<dbReference type="InterPro" id="IPR058240">
    <property type="entry name" value="rSAM_sf"/>
</dbReference>
<protein>
    <submittedName>
        <fullName evidence="6">Radical SAM additional 4Fe4S-binding SPASM domain-containing protein</fullName>
    </submittedName>
</protein>
<dbReference type="Pfam" id="PF13186">
    <property type="entry name" value="SPASM"/>
    <property type="match status" value="1"/>
</dbReference>
<dbReference type="SFLD" id="SFLDG01386">
    <property type="entry name" value="main_SPASM_domain-containing"/>
    <property type="match status" value="1"/>
</dbReference>
<accession>A0A1G7J3V6</accession>
<dbReference type="SUPFAM" id="SSF102114">
    <property type="entry name" value="Radical SAM enzymes"/>
    <property type="match status" value="1"/>
</dbReference>
<dbReference type="CDD" id="cd01335">
    <property type="entry name" value="Radical_SAM"/>
    <property type="match status" value="1"/>
</dbReference>
<gene>
    <name evidence="6" type="ORF">SAMN05660235_00744</name>
</gene>
<dbReference type="OrthoDB" id="9810775at2"/>
<dbReference type="RefSeq" id="WP_093688233.1">
    <property type="nucleotide sequence ID" value="NZ_FNBU01000004.1"/>
</dbReference>
<dbReference type="Pfam" id="PF04055">
    <property type="entry name" value="Radical_SAM"/>
    <property type="match status" value="1"/>
</dbReference>
<dbReference type="PANTHER" id="PTHR11228">
    <property type="entry name" value="RADICAL SAM DOMAIN PROTEIN"/>
    <property type="match status" value="1"/>
</dbReference>
<keyword evidence="1" id="KW-0949">S-adenosyl-L-methionine</keyword>
<dbReference type="SFLD" id="SFLDG01067">
    <property type="entry name" value="SPASM/twitch_domain_containing"/>
    <property type="match status" value="1"/>
</dbReference>
<dbReference type="STRING" id="1123285.SAMN05660235_00744"/>
<evidence type="ECO:0000259" key="5">
    <source>
        <dbReference type="PROSITE" id="PS51918"/>
    </source>
</evidence>
<dbReference type="CDD" id="cd21109">
    <property type="entry name" value="SPASM"/>
    <property type="match status" value="1"/>
</dbReference>
<dbReference type="SFLD" id="SFLDG01216">
    <property type="entry name" value="thioether_bond_formation_requi"/>
    <property type="match status" value="1"/>
</dbReference>
<dbReference type="PROSITE" id="PS51918">
    <property type="entry name" value="RADICAL_SAM"/>
    <property type="match status" value="1"/>
</dbReference>
<keyword evidence="7" id="KW-1185">Reference proteome</keyword>